<comment type="subcellular location">
    <subcellularLocation>
        <location evidence="1">Membrane</location>
        <topology evidence="1">Multi-pass membrane protein</topology>
    </subcellularLocation>
</comment>
<dbReference type="Pfam" id="PF03798">
    <property type="entry name" value="TRAM_LAG1_CLN8"/>
    <property type="match status" value="1"/>
</dbReference>
<evidence type="ECO:0000256" key="6">
    <source>
        <dbReference type="SAM" id="MobiDB-lite"/>
    </source>
</evidence>
<proteinExistence type="predicted"/>
<evidence type="ECO:0000256" key="1">
    <source>
        <dbReference type="ARBA" id="ARBA00004141"/>
    </source>
</evidence>
<evidence type="ECO:0000256" key="4">
    <source>
        <dbReference type="ARBA" id="ARBA00023136"/>
    </source>
</evidence>
<protein>
    <recommendedName>
        <fullName evidence="8">TLC domain-containing protein</fullName>
    </recommendedName>
</protein>
<evidence type="ECO:0000313" key="10">
    <source>
        <dbReference type="EMBL" id="CAE0263827.1"/>
    </source>
</evidence>
<evidence type="ECO:0000259" key="8">
    <source>
        <dbReference type="PROSITE" id="PS50922"/>
    </source>
</evidence>
<keyword evidence="4 5" id="KW-0472">Membrane</keyword>
<keyword evidence="3 7" id="KW-1133">Transmembrane helix</keyword>
<dbReference type="PROSITE" id="PS50922">
    <property type="entry name" value="TLC"/>
    <property type="match status" value="1"/>
</dbReference>
<evidence type="ECO:0000313" key="9">
    <source>
        <dbReference type="EMBL" id="CAE0263825.1"/>
    </source>
</evidence>
<feature type="transmembrane region" description="Helical" evidence="7">
    <location>
        <begin position="59"/>
        <end position="84"/>
    </location>
</feature>
<dbReference type="PANTHER" id="PTHR12560:SF0">
    <property type="entry name" value="LD18904P"/>
    <property type="match status" value="1"/>
</dbReference>
<dbReference type="GO" id="GO:0046513">
    <property type="term" value="P:ceramide biosynthetic process"/>
    <property type="evidence" value="ECO:0007669"/>
    <property type="project" value="InterPro"/>
</dbReference>
<evidence type="ECO:0000256" key="5">
    <source>
        <dbReference type="PROSITE-ProRule" id="PRU00205"/>
    </source>
</evidence>
<feature type="transmembrane region" description="Helical" evidence="7">
    <location>
        <begin position="16"/>
        <end position="39"/>
    </location>
</feature>
<evidence type="ECO:0000256" key="3">
    <source>
        <dbReference type="ARBA" id="ARBA00022989"/>
    </source>
</evidence>
<reference evidence="10" key="1">
    <citation type="submission" date="2021-01" db="EMBL/GenBank/DDBJ databases">
        <authorList>
            <person name="Corre E."/>
            <person name="Pelletier E."/>
            <person name="Niang G."/>
            <person name="Scheremetjew M."/>
            <person name="Finn R."/>
            <person name="Kale V."/>
            <person name="Holt S."/>
            <person name="Cochrane G."/>
            <person name="Meng A."/>
            <person name="Brown T."/>
            <person name="Cohen L."/>
        </authorList>
    </citation>
    <scope>NUCLEOTIDE SEQUENCE</scope>
    <source>
        <strain evidence="10">NIES-2562</strain>
    </source>
</reference>
<dbReference type="InterPro" id="IPR006634">
    <property type="entry name" value="TLC-dom"/>
</dbReference>
<dbReference type="EMBL" id="HBIB01040196">
    <property type="protein sequence ID" value="CAE0263825.1"/>
    <property type="molecule type" value="Transcribed_RNA"/>
</dbReference>
<organism evidence="10">
    <name type="scientific">Palpitomonas bilix</name>
    <dbReference type="NCBI Taxonomy" id="652834"/>
    <lineage>
        <taxon>Eukaryota</taxon>
        <taxon>Eukaryota incertae sedis</taxon>
    </lineage>
</organism>
<feature type="region of interest" description="Disordered" evidence="6">
    <location>
        <begin position="95"/>
        <end position="118"/>
    </location>
</feature>
<sequence length="118" mass="13905">MRYTQKIIPFAERLKDVFFVIFALSWVVYRLGFFPFVVIKSAIYGSYEVIVREHGETHVPYYHFFIGLLMTLEVLHVFWTYLIWKVIEKAILSKSVEDSRSDSDSDEDASEKAKAKKE</sequence>
<dbReference type="AlphaFoldDB" id="A0A7S3GEL5"/>
<keyword evidence="2 5" id="KW-0812">Transmembrane</keyword>
<evidence type="ECO:0000256" key="7">
    <source>
        <dbReference type="SAM" id="Phobius"/>
    </source>
</evidence>
<name>A0A7S3GEL5_9EUKA</name>
<gene>
    <name evidence="9" type="ORF">PBIL07802_LOCUS26128</name>
    <name evidence="10" type="ORF">PBIL07802_LOCUS26130</name>
</gene>
<dbReference type="GO" id="GO:0050291">
    <property type="term" value="F:sphingosine N-acyltransferase activity"/>
    <property type="evidence" value="ECO:0007669"/>
    <property type="project" value="InterPro"/>
</dbReference>
<dbReference type="InterPro" id="IPR016439">
    <property type="entry name" value="Lag1/Lac1-like"/>
</dbReference>
<accession>A0A7S3GEL5</accession>
<evidence type="ECO:0000256" key="2">
    <source>
        <dbReference type="ARBA" id="ARBA00022692"/>
    </source>
</evidence>
<dbReference type="GO" id="GO:0016020">
    <property type="term" value="C:membrane"/>
    <property type="evidence" value="ECO:0007669"/>
    <property type="project" value="UniProtKB-SubCell"/>
</dbReference>
<dbReference type="PANTHER" id="PTHR12560">
    <property type="entry name" value="LONGEVITY ASSURANCE FACTOR 1 LAG1"/>
    <property type="match status" value="1"/>
</dbReference>
<dbReference type="EMBL" id="HBIB01040198">
    <property type="protein sequence ID" value="CAE0263827.1"/>
    <property type="molecule type" value="Transcribed_RNA"/>
</dbReference>
<feature type="domain" description="TLC" evidence="8">
    <location>
        <begin position="1"/>
        <end position="92"/>
    </location>
</feature>